<dbReference type="InterPro" id="IPR036412">
    <property type="entry name" value="HAD-like_sf"/>
</dbReference>
<proteinExistence type="inferred from homology"/>
<feature type="signal peptide" evidence="8">
    <location>
        <begin position="1"/>
        <end position="17"/>
    </location>
</feature>
<evidence type="ECO:0000313" key="9">
    <source>
        <dbReference type="EMBL" id="CAE0463589.1"/>
    </source>
</evidence>
<comment type="similarity">
    <text evidence="2">Belongs to the GmhB family.</text>
</comment>
<dbReference type="NCBIfam" id="TIGR01662">
    <property type="entry name" value="HAD-SF-IIIA"/>
    <property type="match status" value="1"/>
</dbReference>
<dbReference type="Gene3D" id="3.40.50.1000">
    <property type="entry name" value="HAD superfamily/HAD-like"/>
    <property type="match status" value="1"/>
</dbReference>
<keyword evidence="5" id="KW-0378">Hydrolase</keyword>
<dbReference type="InterPro" id="IPR023214">
    <property type="entry name" value="HAD_sf"/>
</dbReference>
<dbReference type="InterPro" id="IPR006549">
    <property type="entry name" value="HAD-SF_hydro_IIIA"/>
</dbReference>
<comment type="subcellular location">
    <subcellularLocation>
        <location evidence="1">Cytoplasm</location>
    </subcellularLocation>
</comment>
<name>A0A7S3Q2U4_9STRA</name>
<keyword evidence="4" id="KW-0479">Metal-binding</keyword>
<dbReference type="Pfam" id="PF13242">
    <property type="entry name" value="Hydrolase_like"/>
    <property type="match status" value="1"/>
</dbReference>
<evidence type="ECO:0000256" key="2">
    <source>
        <dbReference type="ARBA" id="ARBA00005628"/>
    </source>
</evidence>
<keyword evidence="8" id="KW-0732">Signal</keyword>
<dbReference type="EMBL" id="HBIO01010870">
    <property type="protein sequence ID" value="CAE0463589.1"/>
    <property type="molecule type" value="Transcribed_RNA"/>
</dbReference>
<keyword evidence="3" id="KW-0963">Cytoplasm</keyword>
<organism evidence="9">
    <name type="scientific">Chaetoceros debilis</name>
    <dbReference type="NCBI Taxonomy" id="122233"/>
    <lineage>
        <taxon>Eukaryota</taxon>
        <taxon>Sar</taxon>
        <taxon>Stramenopiles</taxon>
        <taxon>Ochrophyta</taxon>
        <taxon>Bacillariophyta</taxon>
        <taxon>Coscinodiscophyceae</taxon>
        <taxon>Chaetocerotophycidae</taxon>
        <taxon>Chaetocerotales</taxon>
        <taxon>Chaetocerotaceae</taxon>
        <taxon>Chaetoceros</taxon>
    </lineage>
</organism>
<protein>
    <recommendedName>
        <fullName evidence="7">D,D-heptose 1,7-bisphosphate phosphatase</fullName>
    </recommendedName>
</protein>
<gene>
    <name evidence="9" type="ORF">CDEB00056_LOCUS8430</name>
</gene>
<evidence type="ECO:0000256" key="7">
    <source>
        <dbReference type="ARBA" id="ARBA00031828"/>
    </source>
</evidence>
<accession>A0A7S3Q2U4</accession>
<evidence type="ECO:0000256" key="6">
    <source>
        <dbReference type="ARBA" id="ARBA00023277"/>
    </source>
</evidence>
<dbReference type="GO" id="GO:0005975">
    <property type="term" value="P:carbohydrate metabolic process"/>
    <property type="evidence" value="ECO:0007669"/>
    <property type="project" value="InterPro"/>
</dbReference>
<dbReference type="AlphaFoldDB" id="A0A7S3Q2U4"/>
<evidence type="ECO:0000256" key="8">
    <source>
        <dbReference type="SAM" id="SignalP"/>
    </source>
</evidence>
<evidence type="ECO:0000256" key="3">
    <source>
        <dbReference type="ARBA" id="ARBA00022490"/>
    </source>
</evidence>
<dbReference type="GO" id="GO:0016791">
    <property type="term" value="F:phosphatase activity"/>
    <property type="evidence" value="ECO:0007669"/>
    <property type="project" value="InterPro"/>
</dbReference>
<dbReference type="PANTHER" id="PTHR42891:SF1">
    <property type="entry name" value="D-GLYCERO-BETA-D-MANNO-HEPTOSE-1,7-BISPHOSPHATE 7-PHOSPHATASE"/>
    <property type="match status" value="1"/>
</dbReference>
<evidence type="ECO:0000256" key="1">
    <source>
        <dbReference type="ARBA" id="ARBA00004496"/>
    </source>
</evidence>
<dbReference type="GO" id="GO:0005737">
    <property type="term" value="C:cytoplasm"/>
    <property type="evidence" value="ECO:0007669"/>
    <property type="project" value="UniProtKB-SubCell"/>
</dbReference>
<feature type="chain" id="PRO_5031287511" description="D,D-heptose 1,7-bisphosphate phosphatase" evidence="8">
    <location>
        <begin position="18"/>
        <end position="241"/>
    </location>
</feature>
<dbReference type="PANTHER" id="PTHR42891">
    <property type="entry name" value="D-GLYCERO-BETA-D-MANNO-HEPTOSE-1,7-BISPHOSPHATE 7-PHOSPHATASE"/>
    <property type="match status" value="1"/>
</dbReference>
<dbReference type="InterPro" id="IPR004446">
    <property type="entry name" value="Heptose_bisP_phosphatase"/>
</dbReference>
<dbReference type="SUPFAM" id="SSF56784">
    <property type="entry name" value="HAD-like"/>
    <property type="match status" value="1"/>
</dbReference>
<dbReference type="GO" id="GO:0046872">
    <property type="term" value="F:metal ion binding"/>
    <property type="evidence" value="ECO:0007669"/>
    <property type="project" value="UniProtKB-KW"/>
</dbReference>
<evidence type="ECO:0000256" key="4">
    <source>
        <dbReference type="ARBA" id="ARBA00022723"/>
    </source>
</evidence>
<reference evidence="9" key="1">
    <citation type="submission" date="2021-01" db="EMBL/GenBank/DDBJ databases">
        <authorList>
            <person name="Corre E."/>
            <person name="Pelletier E."/>
            <person name="Niang G."/>
            <person name="Scheremetjew M."/>
            <person name="Finn R."/>
            <person name="Kale V."/>
            <person name="Holt S."/>
            <person name="Cochrane G."/>
            <person name="Meng A."/>
            <person name="Brown T."/>
            <person name="Cohen L."/>
        </authorList>
    </citation>
    <scope>NUCLEOTIDE SEQUENCE</scope>
    <source>
        <strain evidence="9">MM31A-1</strain>
    </source>
</reference>
<dbReference type="NCBIfam" id="TIGR01656">
    <property type="entry name" value="Histidinol-ppas"/>
    <property type="match status" value="1"/>
</dbReference>
<sequence>MLFIASLLSSVAHRSSGLATFPLEGTMQMPKLILIDRDGVLNEDVGAPGVLCPSQLKMTPNAGYAIGRLKRLGCKISMITNQSCVGKHLITIEDLHTIHDRLQEILLAEDKDAIIDHIFYCTSLKNSGDMRMKPNPGMIKEAIDLFDMHASSCMMIGDALRDLQAAAAAGVTFRVLVETGYGHDIMKCKSAPPDSAEVVKDVAHYNLEQNCCKGEPSELPFLYAKNLNTTVNWIISKATNE</sequence>
<evidence type="ECO:0000256" key="5">
    <source>
        <dbReference type="ARBA" id="ARBA00022801"/>
    </source>
</evidence>
<keyword evidence="6" id="KW-0119">Carbohydrate metabolism</keyword>
<dbReference type="InterPro" id="IPR006543">
    <property type="entry name" value="Histidinol-phos"/>
</dbReference>